<dbReference type="PANTHER" id="PTHR48466">
    <property type="entry name" value="OS10G0509000 PROTEIN-RELATED"/>
    <property type="match status" value="1"/>
</dbReference>
<dbReference type="GO" id="GO:0030983">
    <property type="term" value="F:mismatched DNA binding"/>
    <property type="evidence" value="ECO:0007669"/>
    <property type="project" value="InterPro"/>
</dbReference>
<feature type="domain" description="DNA mismatch repair proteins mutS family" evidence="6">
    <location>
        <begin position="404"/>
        <end position="420"/>
    </location>
</feature>
<dbReference type="InterPro" id="IPR045076">
    <property type="entry name" value="MutS"/>
</dbReference>
<dbReference type="GO" id="GO:0045910">
    <property type="term" value="P:negative regulation of DNA recombination"/>
    <property type="evidence" value="ECO:0007669"/>
    <property type="project" value="InterPro"/>
</dbReference>
<dbReference type="GO" id="GO:0006298">
    <property type="term" value="P:mismatch repair"/>
    <property type="evidence" value="ECO:0007669"/>
    <property type="project" value="InterPro"/>
</dbReference>
<dbReference type="PROSITE" id="PS00486">
    <property type="entry name" value="DNA_MISMATCH_REPAIR_2"/>
    <property type="match status" value="1"/>
</dbReference>
<dbReference type="OrthoDB" id="9808166at2"/>
<dbReference type="PIRSF" id="PIRSF005814">
    <property type="entry name" value="MutS_YshD"/>
    <property type="match status" value="1"/>
</dbReference>
<name>A0A430ASZ5_9ENTE</name>
<evidence type="ECO:0000259" key="6">
    <source>
        <dbReference type="PROSITE" id="PS00486"/>
    </source>
</evidence>
<dbReference type="InterPro" id="IPR027417">
    <property type="entry name" value="P-loop_NTPase"/>
</dbReference>
<dbReference type="Pfam" id="PF00488">
    <property type="entry name" value="MutS_V"/>
    <property type="match status" value="1"/>
</dbReference>
<dbReference type="RefSeq" id="WP_126813933.1">
    <property type="nucleotide sequence ID" value="NZ_NGKC01000009.1"/>
</dbReference>
<keyword evidence="1" id="KW-0547">Nucleotide-binding</keyword>
<accession>A0A430ASZ5</accession>
<dbReference type="Gene3D" id="3.40.50.300">
    <property type="entry name" value="P-loop containing nucleotide triphosphate hydrolases"/>
    <property type="match status" value="1"/>
</dbReference>
<dbReference type="InterPro" id="IPR005747">
    <property type="entry name" value="MutS2"/>
</dbReference>
<evidence type="ECO:0000256" key="3">
    <source>
        <dbReference type="ARBA" id="ARBA00022840"/>
    </source>
</evidence>
<keyword evidence="3" id="KW-0067">ATP-binding</keyword>
<dbReference type="InterPro" id="IPR000432">
    <property type="entry name" value="DNA_mismatch_repair_MutS_C"/>
</dbReference>
<dbReference type="GO" id="GO:0005524">
    <property type="term" value="F:ATP binding"/>
    <property type="evidence" value="ECO:0007669"/>
    <property type="project" value="UniProtKB-KW"/>
</dbReference>
<dbReference type="SUPFAM" id="SSF52540">
    <property type="entry name" value="P-loop containing nucleoside triphosphate hydrolases"/>
    <property type="match status" value="1"/>
</dbReference>
<sequence>MNQDTFNKIEFDKIIDALSQFAVSLPGKETIRELVPSANLAVVKARLTETEQARALLEAGLHVPFMGLSKIDHLTSQVSKGFVLSAEELVEFADFLRSGRLIRDFFSKHQETAPLLAEYSTAIRTFQEAEETIYQAIHHNQVASDYSRQLRKLRHAQQETQADIEKVLQKFLRHPGNSKKIQEFMIVKKQDRFTIPVKASYKNQIQGSVVESSNRGTTVYIEPAAVARLNQKLADLALQESSEVYQILAELTGLIAEQLPLLKENLSAIAAFDVIFARAKYSRQLQGITPLLNQKGHIVLKEAVHPLLPDAVPLNLSLGKGFRGLTITGPNAGGKTVVLKTVALLTLQTMIGVQIRAEEGTEIAVFDQIFVDIGDHQSIENALSTFSGHMQNIARITHRVKGNSLVLLDEIGSGTEPNEGAALAIAIMEELYRKGCMLLTTTHYGEIKRFSELHPDFMTAAMSFNSDTLQPNYRLLMGETGESNAFWIARKMQLDKRVIAKAEQYEKHREYDVTTHDFTAGATGQQAEHETSSESVHYRRGDRVYVTDQDCWGLIYQDDQRSSKVSVSINNQLFDVSRKRVKLEMRREQLYPENYDYDSLFGSFQERKMTRDLLRGSKKAHKKLDREAVERRQEKYERTNKKR</sequence>
<evidence type="ECO:0000256" key="2">
    <source>
        <dbReference type="ARBA" id="ARBA00022759"/>
    </source>
</evidence>
<dbReference type="SMART" id="SM00534">
    <property type="entry name" value="MUTSac"/>
    <property type="match status" value="1"/>
</dbReference>
<dbReference type="GO" id="GO:0140664">
    <property type="term" value="F:ATP-dependent DNA damage sensor activity"/>
    <property type="evidence" value="ECO:0007669"/>
    <property type="project" value="InterPro"/>
</dbReference>
<dbReference type="InterPro" id="IPR036187">
    <property type="entry name" value="DNA_mismatch_repair_MutS_sf"/>
</dbReference>
<keyword evidence="2" id="KW-0540">Nuclease</keyword>
<keyword evidence="2" id="KW-0378">Hydrolase</keyword>
<evidence type="ECO:0000256" key="1">
    <source>
        <dbReference type="ARBA" id="ARBA00022741"/>
    </source>
</evidence>
<dbReference type="GO" id="GO:0004519">
    <property type="term" value="F:endonuclease activity"/>
    <property type="evidence" value="ECO:0007669"/>
    <property type="project" value="UniProtKB-KW"/>
</dbReference>
<dbReference type="SUPFAM" id="SSF48334">
    <property type="entry name" value="DNA repair protein MutS, domain III"/>
    <property type="match status" value="1"/>
</dbReference>
<proteinExistence type="predicted"/>
<evidence type="ECO:0000313" key="7">
    <source>
        <dbReference type="EMBL" id="RSU11173.1"/>
    </source>
</evidence>
<dbReference type="EMBL" id="NGKC01000009">
    <property type="protein sequence ID" value="RSU11173.1"/>
    <property type="molecule type" value="Genomic_DNA"/>
</dbReference>
<evidence type="ECO:0000256" key="4">
    <source>
        <dbReference type="ARBA" id="ARBA00023125"/>
    </source>
</evidence>
<reference evidence="7 8" key="1">
    <citation type="submission" date="2017-05" db="EMBL/GenBank/DDBJ databases">
        <title>Vagococcus spp. assemblies.</title>
        <authorList>
            <person name="Gulvik C.A."/>
        </authorList>
    </citation>
    <scope>NUCLEOTIDE SEQUENCE [LARGE SCALE GENOMIC DNA]</scope>
    <source>
        <strain evidence="7 8">LMG 24798</strain>
    </source>
</reference>
<dbReference type="PANTHER" id="PTHR48466:SF2">
    <property type="entry name" value="OS10G0509000 PROTEIN"/>
    <property type="match status" value="1"/>
</dbReference>
<keyword evidence="4" id="KW-0238">DNA-binding</keyword>
<dbReference type="SMART" id="SM00533">
    <property type="entry name" value="MUTSd"/>
    <property type="match status" value="1"/>
</dbReference>
<feature type="compositionally biased region" description="Basic and acidic residues" evidence="5">
    <location>
        <begin position="624"/>
        <end position="643"/>
    </location>
</feature>
<dbReference type="InterPro" id="IPR007696">
    <property type="entry name" value="DNA_mismatch_repair_MutS_core"/>
</dbReference>
<feature type="region of interest" description="Disordered" evidence="5">
    <location>
        <begin position="615"/>
        <end position="643"/>
    </location>
</feature>
<dbReference type="NCBIfam" id="TIGR01069">
    <property type="entry name" value="mutS2"/>
    <property type="match status" value="1"/>
</dbReference>
<evidence type="ECO:0000313" key="8">
    <source>
        <dbReference type="Proteomes" id="UP000286773"/>
    </source>
</evidence>
<dbReference type="GO" id="GO:0016887">
    <property type="term" value="F:ATP hydrolysis activity"/>
    <property type="evidence" value="ECO:0007669"/>
    <property type="project" value="InterPro"/>
</dbReference>
<organism evidence="7 8">
    <name type="scientific">Vagococcus acidifermentans</name>
    <dbReference type="NCBI Taxonomy" id="564710"/>
    <lineage>
        <taxon>Bacteria</taxon>
        <taxon>Bacillati</taxon>
        <taxon>Bacillota</taxon>
        <taxon>Bacilli</taxon>
        <taxon>Lactobacillales</taxon>
        <taxon>Enterococcaceae</taxon>
        <taxon>Vagococcus</taxon>
    </lineage>
</organism>
<dbReference type="Gene3D" id="1.10.1420.10">
    <property type="match status" value="2"/>
</dbReference>
<comment type="caution">
    <text evidence="7">The sequence shown here is derived from an EMBL/GenBank/DDBJ whole genome shotgun (WGS) entry which is preliminary data.</text>
</comment>
<keyword evidence="8" id="KW-1185">Reference proteome</keyword>
<gene>
    <name evidence="7" type="ORF">CBF27_08720</name>
</gene>
<dbReference type="AlphaFoldDB" id="A0A430ASZ5"/>
<keyword evidence="2" id="KW-0255">Endonuclease</keyword>
<evidence type="ECO:0000256" key="5">
    <source>
        <dbReference type="SAM" id="MobiDB-lite"/>
    </source>
</evidence>
<protein>
    <submittedName>
        <fullName evidence="7">Mannonate oxidoreductase</fullName>
    </submittedName>
</protein>
<dbReference type="Proteomes" id="UP000286773">
    <property type="component" value="Unassembled WGS sequence"/>
</dbReference>